<dbReference type="NCBIfam" id="NF038032">
    <property type="entry name" value="CehA_McbA_metalo"/>
    <property type="match status" value="1"/>
</dbReference>
<dbReference type="PANTHER" id="PTHR42924:SF3">
    <property type="entry name" value="POLYMERASE_HISTIDINOL PHOSPHATASE N-TERMINAL DOMAIN-CONTAINING PROTEIN"/>
    <property type="match status" value="1"/>
</dbReference>
<dbReference type="PATRIC" id="fig|883113.3.peg.1198"/>
<evidence type="ECO:0000259" key="1">
    <source>
        <dbReference type="SMART" id="SM00481"/>
    </source>
</evidence>
<dbReference type="STRING" id="883113.HMPREF9708_01203"/>
<reference evidence="2 3" key="1">
    <citation type="submission" date="2012-01" db="EMBL/GenBank/DDBJ databases">
        <title>The Genome Sequence of Facklamia languida CCUG 37842.</title>
        <authorList>
            <consortium name="The Broad Institute Genome Sequencing Platform"/>
            <person name="Earl A."/>
            <person name="Ward D."/>
            <person name="Feldgarden M."/>
            <person name="Gevers D."/>
            <person name="Huys G."/>
            <person name="Young S.K."/>
            <person name="Zeng Q."/>
            <person name="Gargeya S."/>
            <person name="Fitzgerald M."/>
            <person name="Haas B."/>
            <person name="Abouelleil A."/>
            <person name="Alvarado L."/>
            <person name="Arachchi H.M."/>
            <person name="Berlin A."/>
            <person name="Chapman S.B."/>
            <person name="Gearin G."/>
            <person name="Goldberg J."/>
            <person name="Griggs A."/>
            <person name="Gujja S."/>
            <person name="Hansen M."/>
            <person name="Heiman D."/>
            <person name="Howarth C."/>
            <person name="Larimer J."/>
            <person name="Lui A."/>
            <person name="MacDonald P.J.P."/>
            <person name="McCowen C."/>
            <person name="Montmayeur A."/>
            <person name="Murphy C."/>
            <person name="Neiman D."/>
            <person name="Pearson M."/>
            <person name="Priest M."/>
            <person name="Roberts A."/>
            <person name="Saif S."/>
            <person name="Shea T."/>
            <person name="Sisk P."/>
            <person name="Stolte C."/>
            <person name="Sykes S."/>
            <person name="Wortman J."/>
            <person name="Nusbaum C."/>
            <person name="Birren B."/>
        </authorList>
    </citation>
    <scope>NUCLEOTIDE SEQUENCE [LARGE SCALE GENOMIC DNA]</scope>
    <source>
        <strain evidence="2 3">CCUG 37842</strain>
    </source>
</reference>
<dbReference type="Pfam" id="PF02811">
    <property type="entry name" value="PHP"/>
    <property type="match status" value="1"/>
</dbReference>
<dbReference type="InterPro" id="IPR003141">
    <property type="entry name" value="Pol/His_phosphatase_N"/>
</dbReference>
<accession>H3NK14</accession>
<dbReference type="Proteomes" id="UP000006190">
    <property type="component" value="Unassembled WGS sequence"/>
</dbReference>
<dbReference type="InterPro" id="IPR016195">
    <property type="entry name" value="Pol/histidinol_Pase-like"/>
</dbReference>
<proteinExistence type="predicted"/>
<sequence length="492" mass="56723">MKERQLFKQDFTLYQSSHQSHIHYEFFVPKGTEELIIHFEYGPLVEDHYEDLLPTFEREGIGLEHLQEGDSFRNLITLSLNDPKQFRGAHHYFNLNQTISLNSKEASQGFVAGEIHPGNWQVILSCHGIFSNQVKGSIEIIGINAEPPRLAQQASFGQIQVVQDLKDRQPYQQASRFVKTELHAHTIHSDAQQTTQELIDQAVKEGIAWLAISDHNTITAIEEAIRLVEDQPIQVIPGLEFTTFYGHFLMHGAPRYLFRNWTEVNLTNVGAYLDYLKENPVNLTIAHPFDQGNPWCTGCRWDYQLADLRSIDAIEIWNYVNPHQSQSSEEAYQQWVQLLAQGYEIAATAGHDWHRPLEGDEEVARSYLLVEENETLDQVLQAHQLGRSYASIRPLIHHFILNDHYQLGDRMQEAEDYHIRLSMASLEPGDCVMIFDQDQLLIEEEVQDVSFIGDWTLQSRSSRLFRLEVKNNKDERILFTNPIYLGSADPSE</sequence>
<evidence type="ECO:0000313" key="3">
    <source>
        <dbReference type="Proteomes" id="UP000006190"/>
    </source>
</evidence>
<dbReference type="RefSeq" id="WP_006309402.1">
    <property type="nucleotide sequence ID" value="NZ_JH601133.1"/>
</dbReference>
<organism evidence="2 3">
    <name type="scientific">Facklamia languida CCUG 37842</name>
    <dbReference type="NCBI Taxonomy" id="883113"/>
    <lineage>
        <taxon>Bacteria</taxon>
        <taxon>Bacillati</taxon>
        <taxon>Bacillota</taxon>
        <taxon>Bacilli</taxon>
        <taxon>Lactobacillales</taxon>
        <taxon>Aerococcaceae</taxon>
        <taxon>Facklamia</taxon>
    </lineage>
</organism>
<dbReference type="EMBL" id="AGEG01000014">
    <property type="protein sequence ID" value="EHR36531.1"/>
    <property type="molecule type" value="Genomic_DNA"/>
</dbReference>
<keyword evidence="3" id="KW-1185">Reference proteome</keyword>
<dbReference type="SMART" id="SM00481">
    <property type="entry name" value="POLIIIAc"/>
    <property type="match status" value="1"/>
</dbReference>
<dbReference type="eggNOG" id="COG0613">
    <property type="taxonomic scope" value="Bacteria"/>
</dbReference>
<feature type="domain" description="Polymerase/histidinol phosphatase N-terminal" evidence="1">
    <location>
        <begin position="180"/>
        <end position="245"/>
    </location>
</feature>
<dbReference type="HOGENOM" id="CLU_032306_1_0_9"/>
<dbReference type="PANTHER" id="PTHR42924">
    <property type="entry name" value="EXONUCLEASE"/>
    <property type="match status" value="1"/>
</dbReference>
<name>H3NK14_9LACT</name>
<dbReference type="GO" id="GO:0004534">
    <property type="term" value="F:5'-3' RNA exonuclease activity"/>
    <property type="evidence" value="ECO:0007669"/>
    <property type="project" value="TreeGrafter"/>
</dbReference>
<dbReference type="AlphaFoldDB" id="H3NK14"/>
<dbReference type="SUPFAM" id="SSF89550">
    <property type="entry name" value="PHP domain-like"/>
    <property type="match status" value="1"/>
</dbReference>
<dbReference type="InterPro" id="IPR052018">
    <property type="entry name" value="PHP_domain"/>
</dbReference>
<gene>
    <name evidence="2" type="ORF">HMPREF9708_01203</name>
</gene>
<dbReference type="GO" id="GO:0035312">
    <property type="term" value="F:5'-3' DNA exonuclease activity"/>
    <property type="evidence" value="ECO:0007669"/>
    <property type="project" value="TreeGrafter"/>
</dbReference>
<protein>
    <recommendedName>
        <fullName evidence="1">Polymerase/histidinol phosphatase N-terminal domain-containing protein</fullName>
    </recommendedName>
</protein>
<dbReference type="Gene3D" id="3.20.20.140">
    <property type="entry name" value="Metal-dependent hydrolases"/>
    <property type="match status" value="1"/>
</dbReference>
<evidence type="ECO:0000313" key="2">
    <source>
        <dbReference type="EMBL" id="EHR36531.1"/>
    </source>
</evidence>
<comment type="caution">
    <text evidence="2">The sequence shown here is derived from an EMBL/GenBank/DDBJ whole genome shotgun (WGS) entry which is preliminary data.</text>
</comment>
<dbReference type="InterPro" id="IPR004013">
    <property type="entry name" value="PHP_dom"/>
</dbReference>